<gene>
    <name evidence="1" type="ORF">COU32_00985</name>
</gene>
<proteinExistence type="predicted"/>
<dbReference type="GO" id="GO:0008830">
    <property type="term" value="F:dTDP-4-dehydrorhamnose 3,5-epimerase activity"/>
    <property type="evidence" value="ECO:0007669"/>
    <property type="project" value="InterPro"/>
</dbReference>
<dbReference type="InterPro" id="IPR011051">
    <property type="entry name" value="RmlC_Cupin_sf"/>
</dbReference>
<reference evidence="2" key="1">
    <citation type="submission" date="2017-09" db="EMBL/GenBank/DDBJ databases">
        <title>Depth-based differentiation of microbial function through sediment-hosted aquifers and enrichment of novel symbionts in the deep terrestrial subsurface.</title>
        <authorList>
            <person name="Probst A.J."/>
            <person name="Ladd B."/>
            <person name="Jarett J.K."/>
            <person name="Geller-Mcgrath D.E."/>
            <person name="Sieber C.M.K."/>
            <person name="Emerson J.B."/>
            <person name="Anantharaman K."/>
            <person name="Thomas B.C."/>
            <person name="Malmstrom R."/>
            <person name="Stieglmeier M."/>
            <person name="Klingl A."/>
            <person name="Woyke T."/>
            <person name="Ryan C.M."/>
            <person name="Banfield J.F."/>
        </authorList>
    </citation>
    <scope>NUCLEOTIDE SEQUENCE [LARGE SCALE GENOMIC DNA]</scope>
</reference>
<accession>A0A2H0TWW2</accession>
<dbReference type="GO" id="GO:0005829">
    <property type="term" value="C:cytosol"/>
    <property type="evidence" value="ECO:0007669"/>
    <property type="project" value="TreeGrafter"/>
</dbReference>
<sequence length="149" mass="16925">MIQDVVITPLKKIQDERGSIMHMLRNDSPEFDTFGEIYFSTVYPGVIKGWHIHTVMTLQYAVVKGNIKLVLFDGRDNSPTKGEVQEIFIGDKNYCLVKIPPGVVNGFKGIGTEEAIIANCATHPHTKDEIVRVDPFTKEIPYNWDIKYE</sequence>
<dbReference type="Proteomes" id="UP000231530">
    <property type="component" value="Unassembled WGS sequence"/>
</dbReference>
<dbReference type="InterPro" id="IPR000888">
    <property type="entry name" value="RmlC-like"/>
</dbReference>
<dbReference type="PANTHER" id="PTHR21047">
    <property type="entry name" value="DTDP-6-DEOXY-D-GLUCOSE-3,5 EPIMERASE"/>
    <property type="match status" value="1"/>
</dbReference>
<organism evidence="1 2">
    <name type="scientific">Candidatus Magasanikbacteria bacterium CG10_big_fil_rev_8_21_14_0_10_42_10</name>
    <dbReference type="NCBI Taxonomy" id="1974649"/>
    <lineage>
        <taxon>Bacteria</taxon>
        <taxon>Candidatus Magasanikiibacteriota</taxon>
    </lineage>
</organism>
<dbReference type="Gene3D" id="2.60.120.10">
    <property type="entry name" value="Jelly Rolls"/>
    <property type="match status" value="1"/>
</dbReference>
<dbReference type="GO" id="GO:0000271">
    <property type="term" value="P:polysaccharide biosynthetic process"/>
    <property type="evidence" value="ECO:0007669"/>
    <property type="project" value="TreeGrafter"/>
</dbReference>
<dbReference type="AlphaFoldDB" id="A0A2H0TWW2"/>
<comment type="caution">
    <text evidence="1">The sequence shown here is derived from an EMBL/GenBank/DDBJ whole genome shotgun (WGS) entry which is preliminary data.</text>
</comment>
<evidence type="ECO:0000313" key="1">
    <source>
        <dbReference type="EMBL" id="PIR76625.1"/>
    </source>
</evidence>
<evidence type="ECO:0000313" key="2">
    <source>
        <dbReference type="Proteomes" id="UP000231530"/>
    </source>
</evidence>
<dbReference type="EMBL" id="PFBY01000014">
    <property type="protein sequence ID" value="PIR76625.1"/>
    <property type="molecule type" value="Genomic_DNA"/>
</dbReference>
<dbReference type="InterPro" id="IPR014710">
    <property type="entry name" value="RmlC-like_jellyroll"/>
</dbReference>
<dbReference type="SUPFAM" id="SSF51182">
    <property type="entry name" value="RmlC-like cupins"/>
    <property type="match status" value="1"/>
</dbReference>
<name>A0A2H0TWW2_9BACT</name>
<dbReference type="PANTHER" id="PTHR21047:SF2">
    <property type="entry name" value="THYMIDINE DIPHOSPHO-4-KETO-RHAMNOSE 3,5-EPIMERASE"/>
    <property type="match status" value="1"/>
</dbReference>
<dbReference type="Pfam" id="PF00908">
    <property type="entry name" value="dTDP_sugar_isom"/>
    <property type="match status" value="1"/>
</dbReference>
<protein>
    <submittedName>
        <fullName evidence="1">dTDP-4-dehydrorhamnose 3,5-epimerase</fullName>
    </submittedName>
</protein>